<dbReference type="Pfam" id="PF11137">
    <property type="entry name" value="DUF2909"/>
    <property type="match status" value="1"/>
</dbReference>
<dbReference type="AlphaFoldDB" id="A0A839UPL9"/>
<proteinExistence type="predicted"/>
<feature type="transmembrane region" description="Helical" evidence="1">
    <location>
        <begin position="38"/>
        <end position="60"/>
    </location>
</feature>
<comment type="caution">
    <text evidence="2">The sequence shown here is derived from an EMBL/GenBank/DDBJ whole genome shotgun (WGS) entry which is preliminary data.</text>
</comment>
<protein>
    <recommendedName>
        <fullName evidence="4">DUF2909 domain-containing protein</fullName>
    </recommendedName>
</protein>
<reference evidence="2 3" key="1">
    <citation type="submission" date="2020-08" db="EMBL/GenBank/DDBJ databases">
        <title>Genomic Encyclopedia of Type Strains, Phase III (KMG-III): the genomes of soil and plant-associated and newly described type strains.</title>
        <authorList>
            <person name="Whitman W."/>
        </authorList>
    </citation>
    <scope>NUCLEOTIDE SEQUENCE [LARGE SCALE GENOMIC DNA]</scope>
    <source>
        <strain evidence="2 3">CECT 8571</strain>
    </source>
</reference>
<organism evidence="2 3">
    <name type="scientific">Simiduia aestuariiviva</name>
    <dbReference type="NCBI Taxonomy" id="1510459"/>
    <lineage>
        <taxon>Bacteria</taxon>
        <taxon>Pseudomonadati</taxon>
        <taxon>Pseudomonadota</taxon>
        <taxon>Gammaproteobacteria</taxon>
        <taxon>Cellvibrionales</taxon>
        <taxon>Cellvibrionaceae</taxon>
        <taxon>Simiduia</taxon>
    </lineage>
</organism>
<feature type="transmembrane region" description="Helical" evidence="1">
    <location>
        <begin position="6"/>
        <end position="26"/>
    </location>
</feature>
<dbReference type="RefSeq" id="WP_183911280.1">
    <property type="nucleotide sequence ID" value="NZ_JACHXZ010000004.1"/>
</dbReference>
<sequence>MWLKALIVLLFIAVLVSLSSALMFLLKDMGASESRRTLYALGIRISLAALLIGCLVYGFYSGALTSTAPWEIRGQ</sequence>
<evidence type="ECO:0000256" key="1">
    <source>
        <dbReference type="SAM" id="Phobius"/>
    </source>
</evidence>
<evidence type="ECO:0000313" key="2">
    <source>
        <dbReference type="EMBL" id="MBB3169792.1"/>
    </source>
</evidence>
<keyword evidence="1" id="KW-0812">Transmembrane</keyword>
<dbReference type="InterPro" id="IPR021313">
    <property type="entry name" value="DUF2909"/>
</dbReference>
<gene>
    <name evidence="2" type="ORF">FHS30_003005</name>
</gene>
<keyword evidence="1" id="KW-1133">Transmembrane helix</keyword>
<name>A0A839UPL9_9GAMM</name>
<dbReference type="Proteomes" id="UP000559987">
    <property type="component" value="Unassembled WGS sequence"/>
</dbReference>
<keyword evidence="1" id="KW-0472">Membrane</keyword>
<evidence type="ECO:0008006" key="4">
    <source>
        <dbReference type="Google" id="ProtNLM"/>
    </source>
</evidence>
<evidence type="ECO:0000313" key="3">
    <source>
        <dbReference type="Proteomes" id="UP000559987"/>
    </source>
</evidence>
<keyword evidence="3" id="KW-1185">Reference proteome</keyword>
<dbReference type="EMBL" id="JACHXZ010000004">
    <property type="protein sequence ID" value="MBB3169792.1"/>
    <property type="molecule type" value="Genomic_DNA"/>
</dbReference>
<accession>A0A839UPL9</accession>